<dbReference type="GO" id="GO:0001673">
    <property type="term" value="C:male germ cell nucleus"/>
    <property type="evidence" value="ECO:0007669"/>
    <property type="project" value="TreeGrafter"/>
</dbReference>
<reference evidence="4 5" key="1">
    <citation type="submission" date="2019-01" db="EMBL/GenBank/DDBJ databases">
        <title>Draft Genome and Complete Hox-Cluster Characterization of the Sterlet Sturgeon (Acipenser ruthenus).</title>
        <authorList>
            <person name="Wei Q."/>
        </authorList>
    </citation>
    <scope>NUCLEOTIDE SEQUENCE [LARGE SCALE GENOMIC DNA]</scope>
    <source>
        <strain evidence="4">WHYD16114868_AA</strain>
        <tissue evidence="4">Blood</tissue>
    </source>
</reference>
<feature type="region of interest" description="Disordered" evidence="2">
    <location>
        <begin position="725"/>
        <end position="770"/>
    </location>
</feature>
<dbReference type="EMBL" id="SCEB01004232">
    <property type="protein sequence ID" value="RXM93705.1"/>
    <property type="molecule type" value="Genomic_DNA"/>
</dbReference>
<evidence type="ECO:0000313" key="4">
    <source>
        <dbReference type="EMBL" id="RXM93705.1"/>
    </source>
</evidence>
<name>A0A444UZU4_ACIRT</name>
<dbReference type="AlphaFoldDB" id="A0A444UZU4"/>
<keyword evidence="1" id="KW-0175">Coiled coil</keyword>
<sequence>MEKDRPFKLFLPPRISHGQVFAVKPQEMTEDGGLTQCTEKVSQLYSKLYEEAENIKRWKVATDAEVVQKDKKLQENKRTIETQRKAIQELQFGNESLSMKLEEEMNENKNVNNKNLATRHLCNLLKETFDRSGEKMNLYESEREETHHLLIQNNKDIQEHQKVLETILETKERTLGQVIVEKDAAVEELNKMKECQAAAIKKLQDTIQSLETSLTMEKLRSEELDKNLNNMSVEANKITCELGNQKHLFSKVATFISAMAILLLTYVYLCVLGAIEEHKKEKEKEIKQLTDELGIARQSITVLEEKFKNEEKKARNLITELGVKNTALCELKEAVELLSDVKGNLEKDVEQLQKDQEGLKHVVQKKEFEICEIQEQLSAALGKERVSLEEVDNLKMILAQKEEEIELLKENIEQNGLDTENKLEEHEENNKSLHNELAKKDRQLKTVETKVNELKMEHENVQRQHDEEMKNLKKDFEAKVVSEAELYEELQKLKLTADEAVKKQRETEIKCQHKTAEMVALMEKHKNQYDRMVEEKDAELEQQRKKEMEKIANKTSLEQELSRINNELSYFKQQLQTVTKEKEKIEKEAKVLKENIESLKEKLKKRDIMEQEVKILQENLESKEEKTKKKNQYDRMVEEKDAELEQQRKKEMEKIANKTSLEQELSRINNELSYFKQQLQTVTKEKEKIVKEAKVLKENIESLKEKLKKRDIMEQEVKILQENLESKEEKTKKKDTYPQKSNFSSGSRKTTPCDKTARSALLEPPNKGEKAETVMCTPLWTPARKMQATPNVKTYTIRTPPPSAGQSVQRGRFTPMVDEALKKKRKVALDLDMQSDSSEQSDLLVKTD</sequence>
<keyword evidence="3" id="KW-0472">Membrane</keyword>
<gene>
    <name evidence="4" type="ORF">EOD39_18794</name>
</gene>
<dbReference type="InterPro" id="IPR008827">
    <property type="entry name" value="SYCP1"/>
</dbReference>
<feature type="coiled-coil region" evidence="1">
    <location>
        <begin position="272"/>
        <end position="362"/>
    </location>
</feature>
<dbReference type="GO" id="GO:0000801">
    <property type="term" value="C:central element"/>
    <property type="evidence" value="ECO:0007669"/>
    <property type="project" value="TreeGrafter"/>
</dbReference>
<keyword evidence="5" id="KW-1185">Reference proteome</keyword>
<feature type="transmembrane region" description="Helical" evidence="3">
    <location>
        <begin position="252"/>
        <end position="275"/>
    </location>
</feature>
<evidence type="ECO:0000313" key="5">
    <source>
        <dbReference type="Proteomes" id="UP000289886"/>
    </source>
</evidence>
<evidence type="ECO:0000256" key="1">
    <source>
        <dbReference type="SAM" id="Coils"/>
    </source>
</evidence>
<dbReference type="PANTHER" id="PTHR46918">
    <property type="entry name" value="SYNAPTONEMAL COMPLEX PROTEIN 1"/>
    <property type="match status" value="1"/>
</dbReference>
<dbReference type="GO" id="GO:0051878">
    <property type="term" value="P:lateral element assembly"/>
    <property type="evidence" value="ECO:0007669"/>
    <property type="project" value="TreeGrafter"/>
</dbReference>
<feature type="coiled-coil region" evidence="1">
    <location>
        <begin position="186"/>
        <end position="220"/>
    </location>
</feature>
<feature type="region of interest" description="Disordered" evidence="2">
    <location>
        <begin position="623"/>
        <end position="645"/>
    </location>
</feature>
<protein>
    <submittedName>
        <fullName evidence="4">Synaptonemal complex protein 1</fullName>
    </submittedName>
</protein>
<accession>A0A444UZU4</accession>
<feature type="compositionally biased region" description="Basic and acidic residues" evidence="2">
    <location>
        <begin position="725"/>
        <end position="737"/>
    </location>
</feature>
<dbReference type="Proteomes" id="UP000289886">
    <property type="component" value="Unassembled WGS sequence"/>
</dbReference>
<dbReference type="Pfam" id="PF05483">
    <property type="entry name" value="SCP-1"/>
    <property type="match status" value="3"/>
</dbReference>
<dbReference type="GO" id="GO:0051026">
    <property type="term" value="P:chiasma assembly"/>
    <property type="evidence" value="ECO:0007669"/>
    <property type="project" value="TreeGrafter"/>
</dbReference>
<evidence type="ECO:0000256" key="2">
    <source>
        <dbReference type="SAM" id="MobiDB-lite"/>
    </source>
</evidence>
<dbReference type="GO" id="GO:0000802">
    <property type="term" value="C:transverse filament"/>
    <property type="evidence" value="ECO:0007669"/>
    <property type="project" value="TreeGrafter"/>
</dbReference>
<feature type="compositionally biased region" description="Polar residues" evidence="2">
    <location>
        <begin position="738"/>
        <end position="750"/>
    </location>
</feature>
<comment type="caution">
    <text evidence="4">The sequence shown here is derived from an EMBL/GenBank/DDBJ whole genome shotgun (WGS) entry which is preliminary data.</text>
</comment>
<keyword evidence="3" id="KW-0812">Transmembrane</keyword>
<dbReference type="PANTHER" id="PTHR46918:SF1">
    <property type="entry name" value="SYNAPTONEMAL COMPLEX PROTEIN 1"/>
    <property type="match status" value="1"/>
</dbReference>
<evidence type="ECO:0000256" key="3">
    <source>
        <dbReference type="SAM" id="Phobius"/>
    </source>
</evidence>
<proteinExistence type="predicted"/>
<dbReference type="GO" id="GO:0000711">
    <property type="term" value="P:meiotic DNA repair synthesis"/>
    <property type="evidence" value="ECO:0007669"/>
    <property type="project" value="TreeGrafter"/>
</dbReference>
<dbReference type="GO" id="GO:0003690">
    <property type="term" value="F:double-stranded DNA binding"/>
    <property type="evidence" value="ECO:0007669"/>
    <property type="project" value="TreeGrafter"/>
</dbReference>
<organism evidence="4 5">
    <name type="scientific">Acipenser ruthenus</name>
    <name type="common">Sterlet sturgeon</name>
    <dbReference type="NCBI Taxonomy" id="7906"/>
    <lineage>
        <taxon>Eukaryota</taxon>
        <taxon>Metazoa</taxon>
        <taxon>Chordata</taxon>
        <taxon>Craniata</taxon>
        <taxon>Vertebrata</taxon>
        <taxon>Euteleostomi</taxon>
        <taxon>Actinopterygii</taxon>
        <taxon>Chondrostei</taxon>
        <taxon>Acipenseriformes</taxon>
        <taxon>Acipenseridae</taxon>
        <taxon>Acipenser</taxon>
    </lineage>
</organism>
<keyword evidence="3" id="KW-1133">Transmembrane helix</keyword>